<name>A0A2A2HTS6_9EURY</name>
<sequence>MLDRKEKLLPMVLIIFVLISLMPFPARADFSSLAVLNEISGKVAKPGDLVEFSFTLEKGYNTSESTSVTFFLEKVPENWTAGIYADGTQVSQITLPEEAGEKELTLKVRVPEKNKSS</sequence>
<evidence type="ECO:0000313" key="2">
    <source>
        <dbReference type="Proteomes" id="UP000218164"/>
    </source>
</evidence>
<dbReference type="EMBL" id="LMVP01000161">
    <property type="protein sequence ID" value="PAV12889.1"/>
    <property type="molecule type" value="Genomic_DNA"/>
</dbReference>
<evidence type="ECO:0000313" key="1">
    <source>
        <dbReference type="EMBL" id="PAV12889.1"/>
    </source>
</evidence>
<organism evidence="1 2">
    <name type="scientific">Methanosarcina spelaei</name>
    <dbReference type="NCBI Taxonomy" id="1036679"/>
    <lineage>
        <taxon>Archaea</taxon>
        <taxon>Methanobacteriati</taxon>
        <taxon>Methanobacteriota</taxon>
        <taxon>Stenosarchaea group</taxon>
        <taxon>Methanomicrobia</taxon>
        <taxon>Methanosarcinales</taxon>
        <taxon>Methanosarcinaceae</taxon>
        <taxon>Methanosarcina</taxon>
    </lineage>
</organism>
<keyword evidence="2" id="KW-1185">Reference proteome</keyword>
<gene>
    <name evidence="1" type="ORF">ASJ81_19410</name>
</gene>
<protein>
    <recommendedName>
        <fullName evidence="3">Alpha-galactosidase NEW3 domain-containing protein</fullName>
    </recommendedName>
</protein>
<dbReference type="AlphaFoldDB" id="A0A2A2HTS6"/>
<evidence type="ECO:0008006" key="3">
    <source>
        <dbReference type="Google" id="ProtNLM"/>
    </source>
</evidence>
<proteinExistence type="predicted"/>
<dbReference type="Proteomes" id="UP000218164">
    <property type="component" value="Unassembled WGS sequence"/>
</dbReference>
<comment type="caution">
    <text evidence="1">The sequence shown here is derived from an EMBL/GenBank/DDBJ whole genome shotgun (WGS) entry which is preliminary data.</text>
</comment>
<accession>A0A2A2HTS6</accession>
<dbReference type="RefSeq" id="WP_245860009.1">
    <property type="nucleotide sequence ID" value="NZ_LMVP01000161.1"/>
</dbReference>
<reference evidence="1 2" key="1">
    <citation type="journal article" date="2017" name="BMC Genomics">
        <title>Genomic analysis of methanogenic archaea reveals a shift towards energy conservation.</title>
        <authorList>
            <person name="Gilmore S.P."/>
            <person name="Henske J.K."/>
            <person name="Sexton J.A."/>
            <person name="Solomon K.V."/>
            <person name="Seppala S."/>
            <person name="Yoo J.I."/>
            <person name="Huyett L.M."/>
            <person name="Pressman A."/>
            <person name="Cogan J.Z."/>
            <person name="Kivenson V."/>
            <person name="Peng X."/>
            <person name="Tan Y."/>
            <person name="Valentine D.L."/>
            <person name="O'Malley M.A."/>
        </authorList>
    </citation>
    <scope>NUCLEOTIDE SEQUENCE [LARGE SCALE GENOMIC DNA]</scope>
    <source>
        <strain evidence="1 2">MC-15</strain>
    </source>
</reference>